<dbReference type="Proteomes" id="UP000773064">
    <property type="component" value="Unassembled WGS sequence"/>
</dbReference>
<evidence type="ECO:0000313" key="2">
    <source>
        <dbReference type="EMBL" id="MBT1173087.1"/>
    </source>
</evidence>
<comment type="caution">
    <text evidence="2">The sequence shown here is derived from an EMBL/GenBank/DDBJ whole genome shotgun (WGS) entry which is preliminary data.</text>
</comment>
<dbReference type="EMBL" id="JAFEJS010000006">
    <property type="protein sequence ID" value="MBT1173087.1"/>
    <property type="molecule type" value="Genomic_DNA"/>
</dbReference>
<keyword evidence="1" id="KW-0732">Signal</keyword>
<accession>A0ABS5UQB9</accession>
<reference evidence="2 3" key="1">
    <citation type="journal article" date="2021" name="Environ. Microbiol.">
        <title>Genetic insights into the dark matter of the mammalian gut microbiota through targeted genome reconstruction.</title>
        <authorList>
            <person name="Lugli G.A."/>
            <person name="Alessandri G."/>
            <person name="Milani C."/>
            <person name="Viappiani A."/>
            <person name="Fontana F."/>
            <person name="Tarracchini C."/>
            <person name="Mancabelli L."/>
            <person name="Argentini C."/>
            <person name="Ruiz L."/>
            <person name="Margolles A."/>
            <person name="van Sinderen D."/>
            <person name="Turroni F."/>
            <person name="Ventura M."/>
        </authorList>
    </citation>
    <scope>NUCLEOTIDE SEQUENCE [LARGE SCALE GENOMIC DNA]</scope>
    <source>
        <strain evidence="2 3">MA2</strain>
    </source>
</reference>
<organism evidence="2 3">
    <name type="scientific">Bifidobacterium santillanense</name>
    <dbReference type="NCBI Taxonomy" id="2809028"/>
    <lineage>
        <taxon>Bacteria</taxon>
        <taxon>Bacillati</taxon>
        <taxon>Actinomycetota</taxon>
        <taxon>Actinomycetes</taxon>
        <taxon>Bifidobacteriales</taxon>
        <taxon>Bifidobacteriaceae</taxon>
        <taxon>Bifidobacterium</taxon>
    </lineage>
</organism>
<evidence type="ECO:0000256" key="1">
    <source>
        <dbReference type="SAM" id="SignalP"/>
    </source>
</evidence>
<sequence length="94" mass="10405">MSNWLRTLTAVVVVAAFLAMCGTTATDSYITIDGIRVAKSLRISTRSQLDRRLRQGNIEIDFREAEISEMRPLDSVASGVGADSCPSYYRWICG</sequence>
<proteinExistence type="predicted"/>
<feature type="chain" id="PRO_5046544246" evidence="1">
    <location>
        <begin position="26"/>
        <end position="94"/>
    </location>
</feature>
<dbReference type="RefSeq" id="WP_214358353.1">
    <property type="nucleotide sequence ID" value="NZ_JAFEJS010000006.1"/>
</dbReference>
<evidence type="ECO:0000313" key="3">
    <source>
        <dbReference type="Proteomes" id="UP000773064"/>
    </source>
</evidence>
<keyword evidence="3" id="KW-1185">Reference proteome</keyword>
<gene>
    <name evidence="2" type="ORF">JS528_06925</name>
</gene>
<name>A0ABS5UQB9_9BIFI</name>
<protein>
    <submittedName>
        <fullName evidence="2">Uncharacterized protein</fullName>
    </submittedName>
</protein>
<feature type="signal peptide" evidence="1">
    <location>
        <begin position="1"/>
        <end position="25"/>
    </location>
</feature>